<keyword evidence="1" id="KW-0732">Signal</keyword>
<feature type="domain" description="Fibronectin type-III" evidence="2">
    <location>
        <begin position="524"/>
        <end position="611"/>
    </location>
</feature>
<feature type="signal peptide" evidence="1">
    <location>
        <begin position="1"/>
        <end position="26"/>
    </location>
</feature>
<dbReference type="SUPFAM" id="SSF49265">
    <property type="entry name" value="Fibronectin type III"/>
    <property type="match status" value="3"/>
</dbReference>
<feature type="domain" description="Fibronectin type-III" evidence="2">
    <location>
        <begin position="710"/>
        <end position="795"/>
    </location>
</feature>
<evidence type="ECO:0000259" key="2">
    <source>
        <dbReference type="PROSITE" id="PS50853"/>
    </source>
</evidence>
<dbReference type="EMBL" id="AFZX01000137">
    <property type="protein sequence ID" value="EHL04243.1"/>
    <property type="molecule type" value="Genomic_DNA"/>
</dbReference>
<name>G9XVY0_DESHA</name>
<proteinExistence type="predicted"/>
<dbReference type="InterPro" id="IPR036116">
    <property type="entry name" value="FN3_sf"/>
</dbReference>
<dbReference type="PANTHER" id="PTHR30032">
    <property type="entry name" value="N-ACETYLMURAMOYL-L-ALANINE AMIDASE-RELATED"/>
    <property type="match status" value="1"/>
</dbReference>
<feature type="domain" description="Fibronectin type-III" evidence="2">
    <location>
        <begin position="32"/>
        <end position="121"/>
    </location>
</feature>
<feature type="chain" id="PRO_5003528771" evidence="1">
    <location>
        <begin position="27"/>
        <end position="795"/>
    </location>
</feature>
<evidence type="ECO:0000313" key="3">
    <source>
        <dbReference type="EMBL" id="EHL04243.1"/>
    </source>
</evidence>
<sequence length="795" mass="85371">MVKRIKKIGLLCLVLALLIFPGQALAASMPAAPTGLKAVAISSSQINLSWEPVSSAAQYYIYRANSSSGTYTYIGASDTPSYISAGLKANTRYYYKVQTITNGGSSDYSAETWAVTNLEPGSSVSSARDRLSGSDRYTTAAEIAEAGWNTSAYAIIAGGENFPDAICASPLAAKYKAPILLTPKNSLHVETKKQLLALDVENVMIIGGTAVVSERTADAIRDLGIKVTRLAGADRYETSLKVAEALGGFDEAVLASGLDFQDVLSIAPIAAKESMPILLTPKDSLGRELKELLNSNAKATYVLGDSASIGNTVYRQLSSPQRLTGTTWYDMNINIIEFFRDRLDLSTCYLTTGAAYPDALAGSALASLQGAPVILVGSSLTKDTAAFFRDYSSAIHNVVAFGGPAAVSEKLLAFIREEIGANTARDQLNQLITNVTATPQSASQIYLTWQQVNGAAAYHVYRSPSFSGTYTKITTTTAPSYVDTYLSTGTTYYYRVQAVYNGETGPYSDSVAATTLTVGSILMQPTNVKAEIKDRNQVYLTWDVVSSALHYNVYRATSPTGNYTKLVSVNTPFYTDLNLASGLTYYYKIQASNNTSSSPYSVSVQAQTPLDHNALAAAANVSATGLSPSQVYVKWDAVDTATFYHVYRSTSLTGTYDLVATVASPFHIDTNLAPGTAYFYKIRSGNTVGIGYYSEAAYASTMYSNSTLGIPGNIKATPLSSEELFLTWDSVANASYYNIYRAPSSTGTYNFVSKTDTPYFTDTHLTTRTTYYYKIQPCNSTTTGDRSGPVSGTTK</sequence>
<dbReference type="CDD" id="cd00063">
    <property type="entry name" value="FN3"/>
    <property type="match status" value="4"/>
</dbReference>
<dbReference type="Pfam" id="PF04122">
    <property type="entry name" value="CW_binding_2"/>
    <property type="match status" value="3"/>
</dbReference>
<dbReference type="Gene3D" id="3.40.50.12090">
    <property type="match status" value="1"/>
</dbReference>
<protein>
    <submittedName>
        <fullName evidence="3">Fibronectin type III domain protein</fullName>
    </submittedName>
</protein>
<comment type="caution">
    <text evidence="3">The sequence shown here is derived from an EMBL/GenBank/DDBJ whole genome shotgun (WGS) entry which is preliminary data.</text>
</comment>
<evidence type="ECO:0000313" key="4">
    <source>
        <dbReference type="Proteomes" id="UP000004416"/>
    </source>
</evidence>
<dbReference type="Pfam" id="PF00041">
    <property type="entry name" value="fn3"/>
    <property type="match status" value="1"/>
</dbReference>
<feature type="domain" description="Fibronectin type-III" evidence="2">
    <location>
        <begin position="431"/>
        <end position="518"/>
    </location>
</feature>
<reference evidence="3 4" key="1">
    <citation type="submission" date="2011-08" db="EMBL/GenBank/DDBJ databases">
        <authorList>
            <person name="Weinstock G."/>
            <person name="Sodergren E."/>
            <person name="Clifton S."/>
            <person name="Fulton L."/>
            <person name="Fulton B."/>
            <person name="Courtney L."/>
            <person name="Fronick C."/>
            <person name="Harrison M."/>
            <person name="Strong C."/>
            <person name="Farmer C."/>
            <person name="Delahaunty K."/>
            <person name="Markovic C."/>
            <person name="Hall O."/>
            <person name="Minx P."/>
            <person name="Tomlinson C."/>
            <person name="Mitreva M."/>
            <person name="Hou S."/>
            <person name="Chen J."/>
            <person name="Wollam A."/>
            <person name="Pepin K.H."/>
            <person name="Johnson M."/>
            <person name="Bhonagiri V."/>
            <person name="Zhang X."/>
            <person name="Suruliraj S."/>
            <person name="Warren W."/>
            <person name="Chinwalla A."/>
            <person name="Mardis E.R."/>
            <person name="Wilson R.K."/>
        </authorList>
    </citation>
    <scope>NUCLEOTIDE SEQUENCE [LARGE SCALE GENOMIC DNA]</scope>
    <source>
        <strain evidence="3 4">DP7</strain>
    </source>
</reference>
<dbReference type="RefSeq" id="WP_005817061.1">
    <property type="nucleotide sequence ID" value="NZ_JH414491.1"/>
</dbReference>
<dbReference type="Gene3D" id="2.60.40.10">
    <property type="entry name" value="Immunoglobulins"/>
    <property type="match status" value="5"/>
</dbReference>
<dbReference type="InterPro" id="IPR007253">
    <property type="entry name" value="Cell_wall-bd_2"/>
</dbReference>
<dbReference type="Proteomes" id="UP000004416">
    <property type="component" value="Unassembled WGS sequence"/>
</dbReference>
<dbReference type="PANTHER" id="PTHR30032:SF8">
    <property type="entry name" value="GERMINATION-SPECIFIC N-ACETYLMURAMOYL-L-ALANINE AMIDASE"/>
    <property type="match status" value="1"/>
</dbReference>
<dbReference type="AlphaFoldDB" id="G9XVY0"/>
<dbReference type="HOGENOM" id="CLU_019347_0_0_9"/>
<dbReference type="InterPro" id="IPR003961">
    <property type="entry name" value="FN3_dom"/>
</dbReference>
<dbReference type="PATRIC" id="fig|537010.4.peg.4805"/>
<accession>G9XVY0</accession>
<dbReference type="InterPro" id="IPR051922">
    <property type="entry name" value="Bact_Sporulation_Assoc"/>
</dbReference>
<feature type="domain" description="Fibronectin type-III" evidence="2">
    <location>
        <begin position="617"/>
        <end position="704"/>
    </location>
</feature>
<dbReference type="SMART" id="SM00060">
    <property type="entry name" value="FN3"/>
    <property type="match status" value="5"/>
</dbReference>
<organism evidence="3 4">
    <name type="scientific">Desulfitobacterium hafniense DP7</name>
    <dbReference type="NCBI Taxonomy" id="537010"/>
    <lineage>
        <taxon>Bacteria</taxon>
        <taxon>Bacillati</taxon>
        <taxon>Bacillota</taxon>
        <taxon>Clostridia</taxon>
        <taxon>Eubacteriales</taxon>
        <taxon>Desulfitobacteriaceae</taxon>
        <taxon>Desulfitobacterium</taxon>
    </lineage>
</organism>
<evidence type="ECO:0000256" key="1">
    <source>
        <dbReference type="SAM" id="SignalP"/>
    </source>
</evidence>
<dbReference type="InterPro" id="IPR013783">
    <property type="entry name" value="Ig-like_fold"/>
</dbReference>
<gene>
    <name evidence="3" type="ORF">HMPREF0322_05163</name>
</gene>
<dbReference type="PROSITE" id="PS50853">
    <property type="entry name" value="FN3"/>
    <property type="match status" value="5"/>
</dbReference>